<reference evidence="2" key="1">
    <citation type="journal article" date="2023" name="Front. Plant Sci.">
        <title>Chromosomal-level genome assembly of Melastoma candidum provides insights into trichome evolution.</title>
        <authorList>
            <person name="Zhong Y."/>
            <person name="Wu W."/>
            <person name="Sun C."/>
            <person name="Zou P."/>
            <person name="Liu Y."/>
            <person name="Dai S."/>
            <person name="Zhou R."/>
        </authorList>
    </citation>
    <scope>NUCLEOTIDE SEQUENCE [LARGE SCALE GENOMIC DNA]</scope>
</reference>
<comment type="caution">
    <text evidence="1">The sequence shown here is derived from an EMBL/GenBank/DDBJ whole genome shotgun (WGS) entry which is preliminary data.</text>
</comment>
<sequence>MAPDLAVPKFGNWDDPGNVQYTEYFERARNGKTGGLDALISTTRPKVGRGAESAAAATSLKPRISRECAVKSTRSPLHPGAVGMLPAVGTSRKCISGPQPRHPRGRFAGETSSPFQERRRQYSSDISDYKVAPRTPERLRIKPVVRGEVAPNRGNSVPKFGDWDEGNPSGGEGYTEIFNHVIDQKQSGGTEAVSTKTVKSMTSSHNDSHDNRHFKVCWCFPWRRRRRTN</sequence>
<proteinExistence type="predicted"/>
<evidence type="ECO:0000313" key="1">
    <source>
        <dbReference type="EMBL" id="KAI4303896.1"/>
    </source>
</evidence>
<organism evidence="1 2">
    <name type="scientific">Melastoma candidum</name>
    <dbReference type="NCBI Taxonomy" id="119954"/>
    <lineage>
        <taxon>Eukaryota</taxon>
        <taxon>Viridiplantae</taxon>
        <taxon>Streptophyta</taxon>
        <taxon>Embryophyta</taxon>
        <taxon>Tracheophyta</taxon>
        <taxon>Spermatophyta</taxon>
        <taxon>Magnoliopsida</taxon>
        <taxon>eudicotyledons</taxon>
        <taxon>Gunneridae</taxon>
        <taxon>Pentapetalae</taxon>
        <taxon>rosids</taxon>
        <taxon>malvids</taxon>
        <taxon>Myrtales</taxon>
        <taxon>Melastomataceae</taxon>
        <taxon>Melastomatoideae</taxon>
        <taxon>Melastomateae</taxon>
        <taxon>Melastoma</taxon>
    </lineage>
</organism>
<name>A0ACB9L272_9MYRT</name>
<dbReference type="Proteomes" id="UP001057402">
    <property type="component" value="Chromosome 12"/>
</dbReference>
<protein>
    <submittedName>
        <fullName evidence="1">Uncharacterized protein</fullName>
    </submittedName>
</protein>
<evidence type="ECO:0000313" key="2">
    <source>
        <dbReference type="Proteomes" id="UP001057402"/>
    </source>
</evidence>
<keyword evidence="2" id="KW-1185">Reference proteome</keyword>
<gene>
    <name evidence="1" type="ORF">MLD38_039478</name>
</gene>
<dbReference type="EMBL" id="CM042891">
    <property type="protein sequence ID" value="KAI4303896.1"/>
    <property type="molecule type" value="Genomic_DNA"/>
</dbReference>
<accession>A0ACB9L272</accession>